<proteinExistence type="predicted"/>
<evidence type="ECO:0008006" key="3">
    <source>
        <dbReference type="Google" id="ProtNLM"/>
    </source>
</evidence>
<accession>A0A6N4UMT7</accession>
<dbReference type="Gene3D" id="3.40.50.300">
    <property type="entry name" value="P-loop containing nucleotide triphosphate hydrolases"/>
    <property type="match status" value="1"/>
</dbReference>
<dbReference type="EMBL" id="AP022565">
    <property type="protein sequence ID" value="BBX25698.1"/>
    <property type="molecule type" value="Genomic_DNA"/>
</dbReference>
<dbReference type="KEGG" id="malv:MALV_08230"/>
<dbReference type="RefSeq" id="WP_163661306.1">
    <property type="nucleotide sequence ID" value="NZ_AP022565.1"/>
</dbReference>
<reference evidence="1 2" key="1">
    <citation type="journal article" date="2019" name="Emerg. Microbes Infect.">
        <title>Comprehensive subspecies identification of 175 nontuberculous mycobacteria species based on 7547 genomic profiles.</title>
        <authorList>
            <person name="Matsumoto Y."/>
            <person name="Kinjo T."/>
            <person name="Motooka D."/>
            <person name="Nabeya D."/>
            <person name="Jung N."/>
            <person name="Uechi K."/>
            <person name="Horii T."/>
            <person name="Iida T."/>
            <person name="Fujita J."/>
            <person name="Nakamura S."/>
        </authorList>
    </citation>
    <scope>NUCLEOTIDE SEQUENCE [LARGE SCALE GENOMIC DNA]</scope>
    <source>
        <strain evidence="1 2">JCM 12272</strain>
    </source>
</reference>
<dbReference type="InterPro" id="IPR027417">
    <property type="entry name" value="P-loop_NTPase"/>
</dbReference>
<gene>
    <name evidence="1" type="ORF">MALV_08230</name>
</gene>
<dbReference type="Pfam" id="PF05621">
    <property type="entry name" value="TniB"/>
    <property type="match status" value="1"/>
</dbReference>
<dbReference type="Proteomes" id="UP000466906">
    <property type="component" value="Chromosome"/>
</dbReference>
<keyword evidence="2" id="KW-1185">Reference proteome</keyword>
<dbReference type="InterPro" id="IPR008868">
    <property type="entry name" value="TniB"/>
</dbReference>
<organism evidence="1 2">
    <name type="scientific">Mycolicibacterium alvei</name>
    <dbReference type="NCBI Taxonomy" id="67081"/>
    <lineage>
        <taxon>Bacteria</taxon>
        <taxon>Bacillati</taxon>
        <taxon>Actinomycetota</taxon>
        <taxon>Actinomycetes</taxon>
        <taxon>Mycobacteriales</taxon>
        <taxon>Mycobacteriaceae</taxon>
        <taxon>Mycolicibacterium</taxon>
    </lineage>
</organism>
<dbReference type="SUPFAM" id="SSF52540">
    <property type="entry name" value="P-loop containing nucleoside triphosphate hydrolases"/>
    <property type="match status" value="1"/>
</dbReference>
<dbReference type="AlphaFoldDB" id="A0A6N4UMT7"/>
<sequence>MASPTTRDEWREYCMYEPTPDSQRPRLTIDEIKALSPSARDVYNERRIDYLNEERVFPTRDLNRILKHSHRLLRRSRVEKWVARPGIRVSGKPRTGKTTDVMAAGKRLDAELRRASGKGNDRSYLPVVYTTIATATTTNKLWVRLADFVGVRELRGSNADERLVDLARLLKGLGTKFVILDDVQRLNTDRAAGAEVADNIKTFAENLDATMLFAGISLETAPLFSGENGEQWRKRTRAVNLANYVLSNEADHREWIELVASLERILPLPLHEEGLLESNADYLFHRTDGSIAALTDLVIDAATDAIDLGMEAITLKLLDSVAVDDVDLEAADVD</sequence>
<protein>
    <recommendedName>
        <fullName evidence="3">AAA+ ATPase domain-containing protein</fullName>
    </recommendedName>
</protein>
<evidence type="ECO:0000313" key="2">
    <source>
        <dbReference type="Proteomes" id="UP000466906"/>
    </source>
</evidence>
<evidence type="ECO:0000313" key="1">
    <source>
        <dbReference type="EMBL" id="BBX25698.1"/>
    </source>
</evidence>
<name>A0A6N4UMT7_9MYCO</name>